<comment type="caution">
    <text evidence="1">The sequence shown here is derived from an EMBL/GenBank/DDBJ whole genome shotgun (WGS) entry which is preliminary data.</text>
</comment>
<accession>X6NYI6</accession>
<dbReference type="OrthoDB" id="10266568at2759"/>
<dbReference type="OMA" id="CEHELMF"/>
<dbReference type="PANTHER" id="PTHR10476">
    <property type="entry name" value="CHARGED MULTIVESICULAR BODY PROTEIN"/>
    <property type="match status" value="1"/>
</dbReference>
<dbReference type="GO" id="GO:0007034">
    <property type="term" value="P:vacuolar transport"/>
    <property type="evidence" value="ECO:0007669"/>
    <property type="project" value="InterPro"/>
</dbReference>
<dbReference type="EMBL" id="ASPP01005157">
    <property type="protein sequence ID" value="ETO31056.1"/>
    <property type="molecule type" value="Genomic_DNA"/>
</dbReference>
<proteinExistence type="predicted"/>
<dbReference type="Proteomes" id="UP000023152">
    <property type="component" value="Unassembled WGS sequence"/>
</dbReference>
<dbReference type="Pfam" id="PF03357">
    <property type="entry name" value="Snf7"/>
    <property type="match status" value="1"/>
</dbReference>
<keyword evidence="2" id="KW-1185">Reference proteome</keyword>
<evidence type="ECO:0000313" key="2">
    <source>
        <dbReference type="Proteomes" id="UP000023152"/>
    </source>
</evidence>
<sequence>MSLFGGDPTEQMQSCLFNSLLCSPKKVTNKLKYNYAEQLFNLRFTAKSLTRESKKCEKDVKANKKKCKQAMEKGNSEGARIYAENAIRLHNQSLNYLKLSSRIDAVAARVNTAVQMGKLTNNMTKIVGSMDSVMKTMDVEKV</sequence>
<gene>
    <name evidence="1" type="ORF">RFI_06065</name>
</gene>
<dbReference type="Gene3D" id="6.10.140.1230">
    <property type="match status" value="1"/>
</dbReference>
<organism evidence="1 2">
    <name type="scientific">Reticulomyxa filosa</name>
    <dbReference type="NCBI Taxonomy" id="46433"/>
    <lineage>
        <taxon>Eukaryota</taxon>
        <taxon>Sar</taxon>
        <taxon>Rhizaria</taxon>
        <taxon>Retaria</taxon>
        <taxon>Foraminifera</taxon>
        <taxon>Monothalamids</taxon>
        <taxon>Reticulomyxidae</taxon>
        <taxon>Reticulomyxa</taxon>
    </lineage>
</organism>
<dbReference type="AlphaFoldDB" id="X6NYI6"/>
<dbReference type="InterPro" id="IPR005024">
    <property type="entry name" value="Snf7_fam"/>
</dbReference>
<name>X6NYI6_RETFI</name>
<reference evidence="1 2" key="1">
    <citation type="journal article" date="2013" name="Curr. Biol.">
        <title>The Genome of the Foraminiferan Reticulomyxa filosa.</title>
        <authorList>
            <person name="Glockner G."/>
            <person name="Hulsmann N."/>
            <person name="Schleicher M."/>
            <person name="Noegel A.A."/>
            <person name="Eichinger L."/>
            <person name="Gallinger C."/>
            <person name="Pawlowski J."/>
            <person name="Sierra R."/>
            <person name="Euteneuer U."/>
            <person name="Pillet L."/>
            <person name="Moustafa A."/>
            <person name="Platzer M."/>
            <person name="Groth M."/>
            <person name="Szafranski K."/>
            <person name="Schliwa M."/>
        </authorList>
    </citation>
    <scope>NUCLEOTIDE SEQUENCE [LARGE SCALE GENOMIC DNA]</scope>
</reference>
<protein>
    <recommendedName>
        <fullName evidence="3">Charged multivesicular body protein 1a</fullName>
    </recommendedName>
</protein>
<evidence type="ECO:0008006" key="3">
    <source>
        <dbReference type="Google" id="ProtNLM"/>
    </source>
</evidence>
<evidence type="ECO:0000313" key="1">
    <source>
        <dbReference type="EMBL" id="ETO31056.1"/>
    </source>
</evidence>